<gene>
    <name evidence="7" type="ORF">HMPREF9465_01897</name>
</gene>
<keyword evidence="3" id="KW-0732">Signal</keyword>
<dbReference type="InterPro" id="IPR058625">
    <property type="entry name" value="MdtA-like_BSH"/>
</dbReference>
<dbReference type="EMBL" id="ADMG01000041">
    <property type="protein sequence ID" value="EKB30483.1"/>
    <property type="molecule type" value="Genomic_DNA"/>
</dbReference>
<feature type="domain" description="CusB-like beta-barrel" evidence="5">
    <location>
        <begin position="212"/>
        <end position="279"/>
    </location>
</feature>
<sequence>MRFLKTGLAAGFFAALLALSGCKEAPEPAAPAQGAVETVVPAALQSNVSGAYTTSGTAAARERVAIASRVTAYLRALPAREGARVSKGDSVARLDVTDVRAGIEAAEASLAAARAAERDAAVDMRKFRSLHEDGVVSDNEWRKVRLNHEAAASRLRAAEAQLDAARVQLEYADVRAPFDGTVVMLVKREGDLVTPGAPIVMMESAGAPVFETYVPESFAPGVREGMAVRIELKGRAPLAGAVERVVHSADQLTRTCLVKIAFSGDAADVMPGTFGTAVFELAGTSEVRVAASALTKRAGLEGVFVVRDGEAKFRWLRLGERRGDFVTVLAGLEGGEVVVDSPRATLNEGSPVRIADRQN</sequence>
<keyword evidence="2" id="KW-0175">Coiled coil</keyword>
<evidence type="ECO:0000256" key="1">
    <source>
        <dbReference type="ARBA" id="ARBA00009477"/>
    </source>
</evidence>
<comment type="caution">
    <text evidence="7">The sequence shown here is derived from an EMBL/GenBank/DDBJ whole genome shotgun (WGS) entry which is preliminary data.</text>
</comment>
<organism evidence="7 8">
    <name type="scientific">Sutterella wadsworthensis 2_1_59BFAA</name>
    <dbReference type="NCBI Taxonomy" id="742823"/>
    <lineage>
        <taxon>Bacteria</taxon>
        <taxon>Pseudomonadati</taxon>
        <taxon>Pseudomonadota</taxon>
        <taxon>Betaproteobacteria</taxon>
        <taxon>Burkholderiales</taxon>
        <taxon>Sutterellaceae</taxon>
        <taxon>Sutterella</taxon>
    </lineage>
</organism>
<feature type="coiled-coil region" evidence="2">
    <location>
        <begin position="148"/>
        <end position="175"/>
    </location>
</feature>
<evidence type="ECO:0000313" key="8">
    <source>
        <dbReference type="Proteomes" id="UP000005835"/>
    </source>
</evidence>
<evidence type="ECO:0000256" key="2">
    <source>
        <dbReference type="SAM" id="Coils"/>
    </source>
</evidence>
<dbReference type="PANTHER" id="PTHR30469">
    <property type="entry name" value="MULTIDRUG RESISTANCE PROTEIN MDTA"/>
    <property type="match status" value="1"/>
</dbReference>
<feature type="signal peptide" evidence="3">
    <location>
        <begin position="1"/>
        <end position="25"/>
    </location>
</feature>
<dbReference type="Gene3D" id="2.40.50.100">
    <property type="match status" value="1"/>
</dbReference>
<dbReference type="SUPFAM" id="SSF111369">
    <property type="entry name" value="HlyD-like secretion proteins"/>
    <property type="match status" value="1"/>
</dbReference>
<dbReference type="RefSeq" id="WP_005436433.1">
    <property type="nucleotide sequence ID" value="NZ_JH815519.1"/>
</dbReference>
<feature type="chain" id="PRO_5003846692" evidence="3">
    <location>
        <begin position="26"/>
        <end position="359"/>
    </location>
</feature>
<dbReference type="eggNOG" id="COG0845">
    <property type="taxonomic scope" value="Bacteria"/>
</dbReference>
<dbReference type="Pfam" id="PF25917">
    <property type="entry name" value="BSH_RND"/>
    <property type="match status" value="1"/>
</dbReference>
<dbReference type="InterPro" id="IPR058792">
    <property type="entry name" value="Beta-barrel_RND_2"/>
</dbReference>
<dbReference type="AlphaFoldDB" id="K1JUX5"/>
<name>K1JUX5_9BURK</name>
<dbReference type="NCBIfam" id="TIGR01730">
    <property type="entry name" value="RND_mfp"/>
    <property type="match status" value="1"/>
</dbReference>
<dbReference type="PROSITE" id="PS51257">
    <property type="entry name" value="PROKAR_LIPOPROTEIN"/>
    <property type="match status" value="1"/>
</dbReference>
<evidence type="ECO:0000313" key="7">
    <source>
        <dbReference type="EMBL" id="EKB30483.1"/>
    </source>
</evidence>
<keyword evidence="8" id="KW-1185">Reference proteome</keyword>
<feature type="domain" description="Multidrug resistance protein MdtA-like barrel-sandwich hybrid" evidence="4">
    <location>
        <begin position="63"/>
        <end position="198"/>
    </location>
</feature>
<dbReference type="PATRIC" id="fig|742823.3.peg.1890"/>
<dbReference type="GO" id="GO:0015562">
    <property type="term" value="F:efflux transmembrane transporter activity"/>
    <property type="evidence" value="ECO:0007669"/>
    <property type="project" value="TreeGrafter"/>
</dbReference>
<proteinExistence type="inferred from homology"/>
<comment type="similarity">
    <text evidence="1">Belongs to the membrane fusion protein (MFP) (TC 8.A.1) family.</text>
</comment>
<dbReference type="OrthoDB" id="10524at2"/>
<dbReference type="Gene3D" id="2.40.420.20">
    <property type="match status" value="1"/>
</dbReference>
<dbReference type="Pfam" id="PF25954">
    <property type="entry name" value="Beta-barrel_RND_2"/>
    <property type="match status" value="1"/>
</dbReference>
<accession>K1JUX5</accession>
<evidence type="ECO:0000259" key="5">
    <source>
        <dbReference type="Pfam" id="PF25954"/>
    </source>
</evidence>
<dbReference type="HOGENOM" id="CLU_018816_1_4_4"/>
<dbReference type="InterPro" id="IPR006143">
    <property type="entry name" value="RND_pump_MFP"/>
</dbReference>
<protein>
    <submittedName>
        <fullName evidence="7">Efflux transporter, RND family, MFP subunit</fullName>
    </submittedName>
</protein>
<feature type="domain" description="YknX-like C-terminal permuted SH3-like" evidence="6">
    <location>
        <begin position="291"/>
        <end position="353"/>
    </location>
</feature>
<evidence type="ECO:0000256" key="3">
    <source>
        <dbReference type="SAM" id="SignalP"/>
    </source>
</evidence>
<dbReference type="Gene3D" id="2.40.30.170">
    <property type="match status" value="1"/>
</dbReference>
<dbReference type="PANTHER" id="PTHR30469:SF38">
    <property type="entry name" value="HLYD FAMILY SECRETION PROTEIN"/>
    <property type="match status" value="1"/>
</dbReference>
<evidence type="ECO:0000259" key="6">
    <source>
        <dbReference type="Pfam" id="PF25989"/>
    </source>
</evidence>
<reference evidence="7 8" key="1">
    <citation type="submission" date="2012-05" db="EMBL/GenBank/DDBJ databases">
        <title>The Genome Sequence of Sutterella wadsworthensis 2_1_59BFAA.</title>
        <authorList>
            <consortium name="The Broad Institute Genome Sequencing Platform"/>
            <person name="Earl A."/>
            <person name="Ward D."/>
            <person name="Feldgarden M."/>
            <person name="Gevers D."/>
            <person name="Daigneault M."/>
            <person name="Strauss J."/>
            <person name="Allen-Vercoe E."/>
            <person name="Walker B."/>
            <person name="Young S.K."/>
            <person name="Zeng Q."/>
            <person name="Gargeya S."/>
            <person name="Fitzgerald M."/>
            <person name="Haas B."/>
            <person name="Abouelleil A."/>
            <person name="Alvarado L."/>
            <person name="Arachchi H.M."/>
            <person name="Berlin A.M."/>
            <person name="Chapman S.B."/>
            <person name="Goldberg J."/>
            <person name="Griggs A."/>
            <person name="Gujja S."/>
            <person name="Hansen M."/>
            <person name="Howarth C."/>
            <person name="Imamovic A."/>
            <person name="Larimer J."/>
            <person name="McCowen C."/>
            <person name="Montmayeur A."/>
            <person name="Murphy C."/>
            <person name="Neiman D."/>
            <person name="Pearson M."/>
            <person name="Priest M."/>
            <person name="Roberts A."/>
            <person name="Saif S."/>
            <person name="Shea T."/>
            <person name="Sisk P."/>
            <person name="Sykes S."/>
            <person name="Wortman J."/>
            <person name="Nusbaum C."/>
            <person name="Birren B."/>
        </authorList>
    </citation>
    <scope>NUCLEOTIDE SEQUENCE [LARGE SCALE GENOMIC DNA]</scope>
    <source>
        <strain evidence="7 8">2_1_59BFAA</strain>
    </source>
</reference>
<dbReference type="STRING" id="742823.HMPREF9465_01897"/>
<dbReference type="Pfam" id="PF25989">
    <property type="entry name" value="YknX_C"/>
    <property type="match status" value="1"/>
</dbReference>
<dbReference type="InterPro" id="IPR058637">
    <property type="entry name" value="YknX-like_C"/>
</dbReference>
<dbReference type="Gene3D" id="1.10.287.470">
    <property type="entry name" value="Helix hairpin bin"/>
    <property type="match status" value="1"/>
</dbReference>
<dbReference type="Proteomes" id="UP000005835">
    <property type="component" value="Unassembled WGS sequence"/>
</dbReference>
<dbReference type="GO" id="GO:1990281">
    <property type="term" value="C:efflux pump complex"/>
    <property type="evidence" value="ECO:0007669"/>
    <property type="project" value="TreeGrafter"/>
</dbReference>
<evidence type="ECO:0000259" key="4">
    <source>
        <dbReference type="Pfam" id="PF25917"/>
    </source>
</evidence>